<evidence type="ECO:0000256" key="1">
    <source>
        <dbReference type="SAM" id="MobiDB-lite"/>
    </source>
</evidence>
<comment type="caution">
    <text evidence="2">The sequence shown here is derived from an EMBL/GenBank/DDBJ whole genome shotgun (WGS) entry which is preliminary data.</text>
</comment>
<feature type="compositionally biased region" description="Basic and acidic residues" evidence="1">
    <location>
        <begin position="72"/>
        <end position="82"/>
    </location>
</feature>
<evidence type="ECO:0000313" key="3">
    <source>
        <dbReference type="Proteomes" id="UP000178256"/>
    </source>
</evidence>
<dbReference type="AlphaFoldDB" id="A0A1F8GLC8"/>
<dbReference type="EMBL" id="MGKL01000009">
    <property type="protein sequence ID" value="OGN26141.1"/>
    <property type="molecule type" value="Genomic_DNA"/>
</dbReference>
<gene>
    <name evidence="2" type="ORF">A2925_05065</name>
</gene>
<accession>A0A1F8GLC8</accession>
<protein>
    <submittedName>
        <fullName evidence="2">Uncharacterized protein</fullName>
    </submittedName>
</protein>
<sequence>MRKSISIDFKPDTAIASSNEVDTYTTSVLIIYSNFRSNNSEIVDICCTIRGFLTKMPKSFKIRAFIPNPQSPERRAPKDRISKFKSKNKVFGKAS</sequence>
<feature type="region of interest" description="Disordered" evidence="1">
    <location>
        <begin position="68"/>
        <end position="95"/>
    </location>
</feature>
<evidence type="ECO:0000313" key="2">
    <source>
        <dbReference type="EMBL" id="OGN26141.1"/>
    </source>
</evidence>
<feature type="compositionally biased region" description="Basic residues" evidence="1">
    <location>
        <begin position="83"/>
        <end position="95"/>
    </location>
</feature>
<name>A0A1F8GLC8_9BACT</name>
<dbReference type="Proteomes" id="UP000178256">
    <property type="component" value="Unassembled WGS sequence"/>
</dbReference>
<reference evidence="2 3" key="1">
    <citation type="journal article" date="2016" name="Nat. Commun.">
        <title>Thousands of microbial genomes shed light on interconnected biogeochemical processes in an aquifer system.</title>
        <authorList>
            <person name="Anantharaman K."/>
            <person name="Brown C.T."/>
            <person name="Hug L.A."/>
            <person name="Sharon I."/>
            <person name="Castelle C.J."/>
            <person name="Probst A.J."/>
            <person name="Thomas B.C."/>
            <person name="Singh A."/>
            <person name="Wilkins M.J."/>
            <person name="Karaoz U."/>
            <person name="Brodie E.L."/>
            <person name="Williams K.H."/>
            <person name="Hubbard S.S."/>
            <person name="Banfield J.F."/>
        </authorList>
    </citation>
    <scope>NUCLEOTIDE SEQUENCE [LARGE SCALE GENOMIC DNA]</scope>
</reference>
<proteinExistence type="predicted"/>
<organism evidence="2 3">
    <name type="scientific">Candidatus Yanofskybacteria bacterium RIFCSPLOWO2_01_FULL_44_22</name>
    <dbReference type="NCBI Taxonomy" id="1802697"/>
    <lineage>
        <taxon>Bacteria</taxon>
        <taxon>Candidatus Yanofskyibacteriota</taxon>
    </lineage>
</organism>